<dbReference type="EMBL" id="HG739119">
    <property type="protein sequence ID" value="CDP08813.1"/>
    <property type="molecule type" value="Genomic_DNA"/>
</dbReference>
<evidence type="ECO:0008006" key="4">
    <source>
        <dbReference type="Google" id="ProtNLM"/>
    </source>
</evidence>
<proteinExistence type="predicted"/>
<accession>A0A068UMH7</accession>
<reference evidence="3" key="1">
    <citation type="journal article" date="2014" name="Science">
        <title>The coffee genome provides insight into the convergent evolution of caffeine biosynthesis.</title>
        <authorList>
            <person name="Denoeud F."/>
            <person name="Carretero-Paulet L."/>
            <person name="Dereeper A."/>
            <person name="Droc G."/>
            <person name="Guyot R."/>
            <person name="Pietrella M."/>
            <person name="Zheng C."/>
            <person name="Alberti A."/>
            <person name="Anthony F."/>
            <person name="Aprea G."/>
            <person name="Aury J.M."/>
            <person name="Bento P."/>
            <person name="Bernard M."/>
            <person name="Bocs S."/>
            <person name="Campa C."/>
            <person name="Cenci A."/>
            <person name="Combes M.C."/>
            <person name="Crouzillat D."/>
            <person name="Da Silva C."/>
            <person name="Daddiego L."/>
            <person name="De Bellis F."/>
            <person name="Dussert S."/>
            <person name="Garsmeur O."/>
            <person name="Gayraud T."/>
            <person name="Guignon V."/>
            <person name="Jahn K."/>
            <person name="Jamilloux V."/>
            <person name="Joet T."/>
            <person name="Labadie K."/>
            <person name="Lan T."/>
            <person name="Leclercq J."/>
            <person name="Lepelley M."/>
            <person name="Leroy T."/>
            <person name="Li L.T."/>
            <person name="Librado P."/>
            <person name="Lopez L."/>
            <person name="Munoz A."/>
            <person name="Noel B."/>
            <person name="Pallavicini A."/>
            <person name="Perrotta G."/>
            <person name="Poncet V."/>
            <person name="Pot D."/>
            <person name="Priyono X."/>
            <person name="Rigoreau M."/>
            <person name="Rouard M."/>
            <person name="Rozas J."/>
            <person name="Tranchant-Dubreuil C."/>
            <person name="VanBuren R."/>
            <person name="Zhang Q."/>
            <person name="Andrade A.C."/>
            <person name="Argout X."/>
            <person name="Bertrand B."/>
            <person name="de Kochko A."/>
            <person name="Graziosi G."/>
            <person name="Henry R.J."/>
            <person name="Jayarama X."/>
            <person name="Ming R."/>
            <person name="Nagai C."/>
            <person name="Rounsley S."/>
            <person name="Sankoff D."/>
            <person name="Giuliano G."/>
            <person name="Albert V.A."/>
            <person name="Wincker P."/>
            <person name="Lashermes P."/>
        </authorList>
    </citation>
    <scope>NUCLEOTIDE SEQUENCE [LARGE SCALE GENOMIC DNA]</scope>
    <source>
        <strain evidence="3">cv. DH200-94</strain>
    </source>
</reference>
<dbReference type="Proteomes" id="UP000295252">
    <property type="component" value="Chromosome IV"/>
</dbReference>
<dbReference type="AlphaFoldDB" id="A0A068UMH7"/>
<evidence type="ECO:0000256" key="1">
    <source>
        <dbReference type="SAM" id="SignalP"/>
    </source>
</evidence>
<dbReference type="InParanoid" id="A0A068UMH7"/>
<dbReference type="Gramene" id="CDP08813">
    <property type="protein sequence ID" value="CDP08813"/>
    <property type="gene ID" value="GSCOC_T00027918001"/>
</dbReference>
<name>A0A068UMH7_COFCA</name>
<organism evidence="2 3">
    <name type="scientific">Coffea canephora</name>
    <name type="common">Robusta coffee</name>
    <dbReference type="NCBI Taxonomy" id="49390"/>
    <lineage>
        <taxon>Eukaryota</taxon>
        <taxon>Viridiplantae</taxon>
        <taxon>Streptophyta</taxon>
        <taxon>Embryophyta</taxon>
        <taxon>Tracheophyta</taxon>
        <taxon>Spermatophyta</taxon>
        <taxon>Magnoliopsida</taxon>
        <taxon>eudicotyledons</taxon>
        <taxon>Gunneridae</taxon>
        <taxon>Pentapetalae</taxon>
        <taxon>asterids</taxon>
        <taxon>lamiids</taxon>
        <taxon>Gentianales</taxon>
        <taxon>Rubiaceae</taxon>
        <taxon>Ixoroideae</taxon>
        <taxon>Gardenieae complex</taxon>
        <taxon>Bertiereae - Coffeeae clade</taxon>
        <taxon>Coffeeae</taxon>
        <taxon>Coffea</taxon>
    </lineage>
</organism>
<feature type="chain" id="PRO_5001655042" description="Secreted protein" evidence="1">
    <location>
        <begin position="17"/>
        <end position="78"/>
    </location>
</feature>
<protein>
    <recommendedName>
        <fullName evidence="4">Secreted protein</fullName>
    </recommendedName>
</protein>
<gene>
    <name evidence="2" type="ORF">GSCOC_T00027918001</name>
</gene>
<keyword evidence="3" id="KW-1185">Reference proteome</keyword>
<keyword evidence="1" id="KW-0732">Signal</keyword>
<evidence type="ECO:0000313" key="2">
    <source>
        <dbReference type="EMBL" id="CDP08813.1"/>
    </source>
</evidence>
<evidence type="ECO:0000313" key="3">
    <source>
        <dbReference type="Proteomes" id="UP000295252"/>
    </source>
</evidence>
<feature type="signal peptide" evidence="1">
    <location>
        <begin position="1"/>
        <end position="16"/>
    </location>
</feature>
<sequence>MIFCSFMLSACCYILQIEFCMQPGQVTKVSGLLSDFLVFTCEQVLAHICNKDFFSLGFVTAWHHKLDVLIHNCLNNFG</sequence>